<dbReference type="PROSITE" id="PS51387">
    <property type="entry name" value="FAD_PCMH"/>
    <property type="match status" value="1"/>
</dbReference>
<evidence type="ECO:0000313" key="7">
    <source>
        <dbReference type="Proteomes" id="UP000184546"/>
    </source>
</evidence>
<dbReference type="Pfam" id="PF08031">
    <property type="entry name" value="BBE"/>
    <property type="match status" value="1"/>
</dbReference>
<dbReference type="InterPro" id="IPR050416">
    <property type="entry name" value="FAD-linked_Oxidoreductase"/>
</dbReference>
<dbReference type="Pfam" id="PF01565">
    <property type="entry name" value="FAD_binding_4"/>
    <property type="match status" value="1"/>
</dbReference>
<dbReference type="Proteomes" id="UP000184546">
    <property type="component" value="Unassembled WGS sequence"/>
</dbReference>
<keyword evidence="4" id="KW-0560">Oxidoreductase</keyword>
<protein>
    <recommendedName>
        <fullName evidence="5">FAD-binding PCMH-type domain-containing protein</fullName>
    </recommendedName>
</protein>
<organism evidence="6 7">
    <name type="scientific">Aspergillus aculeatus (strain ATCC 16872 / CBS 172.66 / WB 5094)</name>
    <dbReference type="NCBI Taxonomy" id="690307"/>
    <lineage>
        <taxon>Eukaryota</taxon>
        <taxon>Fungi</taxon>
        <taxon>Dikarya</taxon>
        <taxon>Ascomycota</taxon>
        <taxon>Pezizomycotina</taxon>
        <taxon>Eurotiomycetes</taxon>
        <taxon>Eurotiomycetidae</taxon>
        <taxon>Eurotiales</taxon>
        <taxon>Aspergillaceae</taxon>
        <taxon>Aspergillus</taxon>
        <taxon>Aspergillus subgen. Circumdati</taxon>
    </lineage>
</organism>
<dbReference type="Gene3D" id="3.40.462.20">
    <property type="match status" value="1"/>
</dbReference>
<dbReference type="InterPro" id="IPR036318">
    <property type="entry name" value="FAD-bd_PCMH-like_sf"/>
</dbReference>
<dbReference type="STRING" id="690307.A0A1L9WIJ1"/>
<dbReference type="InterPro" id="IPR016167">
    <property type="entry name" value="FAD-bd_PCMH_sub1"/>
</dbReference>
<accession>A0A1L9WIJ1</accession>
<dbReference type="InterPro" id="IPR016166">
    <property type="entry name" value="FAD-bd_PCMH"/>
</dbReference>
<dbReference type="Gene3D" id="3.30.465.10">
    <property type="match status" value="1"/>
</dbReference>
<feature type="domain" description="FAD-binding PCMH-type" evidence="5">
    <location>
        <begin position="41"/>
        <end position="212"/>
    </location>
</feature>
<dbReference type="VEuPathDB" id="FungiDB:ASPACDRAFT_47327"/>
<comment type="similarity">
    <text evidence="1">Belongs to the oxygen-dependent FAD-linked oxidoreductase family.</text>
</comment>
<dbReference type="RefSeq" id="XP_020052310.1">
    <property type="nucleotide sequence ID" value="XM_020201937.1"/>
</dbReference>
<dbReference type="SUPFAM" id="SSF56176">
    <property type="entry name" value="FAD-binding/transporter-associated domain-like"/>
    <property type="match status" value="1"/>
</dbReference>
<evidence type="ECO:0000256" key="1">
    <source>
        <dbReference type="ARBA" id="ARBA00005466"/>
    </source>
</evidence>
<name>A0A1L9WIJ1_ASPA1</name>
<dbReference type="EMBL" id="KV878987">
    <property type="protein sequence ID" value="OJJ95970.1"/>
    <property type="molecule type" value="Genomic_DNA"/>
</dbReference>
<dbReference type="InterPro" id="IPR006094">
    <property type="entry name" value="Oxid_FAD_bind_N"/>
</dbReference>
<dbReference type="OrthoDB" id="415825at2759"/>
<dbReference type="PANTHER" id="PTHR42973">
    <property type="entry name" value="BINDING OXIDOREDUCTASE, PUTATIVE (AFU_ORTHOLOGUE AFUA_1G17690)-RELATED"/>
    <property type="match status" value="1"/>
</dbReference>
<evidence type="ECO:0000259" key="5">
    <source>
        <dbReference type="PROSITE" id="PS51387"/>
    </source>
</evidence>
<dbReference type="InterPro" id="IPR012951">
    <property type="entry name" value="BBE"/>
</dbReference>
<evidence type="ECO:0000313" key="6">
    <source>
        <dbReference type="EMBL" id="OJJ95970.1"/>
    </source>
</evidence>
<dbReference type="Gene3D" id="3.30.43.10">
    <property type="entry name" value="Uridine Diphospho-n-acetylenolpyruvylglucosamine Reductase, domain 2"/>
    <property type="match status" value="1"/>
</dbReference>
<sequence length="496" mass="53068">MSPSMLNMSTIQELRDQLPDSVVLLPGSEEYRASIKRWSDGAEKPAALVILPSTEKDISTALTFAQTHGMDLAVAGGGHSTSGAASTAGGLLLSLSRLRGVTVDPEARTVTAQGGALWEDIDTALGQHGLATVGGVVNHTGIGGLTLGGGYGWLTGLYGLTIDNLIAARIVLADGRVLATSATLHPDLFWALRGAGHNFGVVTEFTFQAYEQKEQVFAGLLGFTPDKLESVVGFANALVADEGQGGDGRSAILCFLAVPPGAPRGTGPTILAAVVSITSEEEARRRYAPLLELDPVMNTLAMIPYCQVNALLNGIAVHGDRKNTKGFSFAMPLRPGLARSVLTEFGAILQEEPAWLRSYIVFEFGHLGKVAAVPRGEMAFANRSRCQNGVVQIWWLDEKDDARAGVKGRHLKALITAEAEKREGKEAAGAVVYSNFVETGDRSGKELFGENLDRLRLLKAKYDPTNLFNKTHPLKFKFILLPYRTAVSLHDETCTK</sequence>
<keyword evidence="2" id="KW-0285">Flavoprotein</keyword>
<evidence type="ECO:0000256" key="3">
    <source>
        <dbReference type="ARBA" id="ARBA00022827"/>
    </source>
</evidence>
<evidence type="ECO:0000256" key="4">
    <source>
        <dbReference type="ARBA" id="ARBA00023002"/>
    </source>
</evidence>
<dbReference type="OMA" id="RSSHFVM"/>
<dbReference type="GO" id="GO:0071949">
    <property type="term" value="F:FAD binding"/>
    <property type="evidence" value="ECO:0007669"/>
    <property type="project" value="InterPro"/>
</dbReference>
<proteinExistence type="inferred from homology"/>
<dbReference type="InterPro" id="IPR016169">
    <property type="entry name" value="FAD-bd_PCMH_sub2"/>
</dbReference>
<dbReference type="GeneID" id="30975751"/>
<evidence type="ECO:0000256" key="2">
    <source>
        <dbReference type="ARBA" id="ARBA00022630"/>
    </source>
</evidence>
<reference evidence="7" key="1">
    <citation type="journal article" date="2017" name="Genome Biol.">
        <title>Comparative genomics reveals high biological diversity and specific adaptations in the industrially and medically important fungal genus Aspergillus.</title>
        <authorList>
            <person name="de Vries R.P."/>
            <person name="Riley R."/>
            <person name="Wiebenga A."/>
            <person name="Aguilar-Osorio G."/>
            <person name="Amillis S."/>
            <person name="Uchima C.A."/>
            <person name="Anderluh G."/>
            <person name="Asadollahi M."/>
            <person name="Askin M."/>
            <person name="Barry K."/>
            <person name="Battaglia E."/>
            <person name="Bayram O."/>
            <person name="Benocci T."/>
            <person name="Braus-Stromeyer S.A."/>
            <person name="Caldana C."/>
            <person name="Canovas D."/>
            <person name="Cerqueira G.C."/>
            <person name="Chen F."/>
            <person name="Chen W."/>
            <person name="Choi C."/>
            <person name="Clum A."/>
            <person name="Dos Santos R.A."/>
            <person name="Damasio A.R."/>
            <person name="Diallinas G."/>
            <person name="Emri T."/>
            <person name="Fekete E."/>
            <person name="Flipphi M."/>
            <person name="Freyberg S."/>
            <person name="Gallo A."/>
            <person name="Gournas C."/>
            <person name="Habgood R."/>
            <person name="Hainaut M."/>
            <person name="Harispe M.L."/>
            <person name="Henrissat B."/>
            <person name="Hilden K.S."/>
            <person name="Hope R."/>
            <person name="Hossain A."/>
            <person name="Karabika E."/>
            <person name="Karaffa L."/>
            <person name="Karanyi Z."/>
            <person name="Krasevec N."/>
            <person name="Kuo A."/>
            <person name="Kusch H."/>
            <person name="LaButti K."/>
            <person name="Lagendijk E.L."/>
            <person name="Lapidus A."/>
            <person name="Levasseur A."/>
            <person name="Lindquist E."/>
            <person name="Lipzen A."/>
            <person name="Logrieco A.F."/>
            <person name="MacCabe A."/>
            <person name="Maekelae M.R."/>
            <person name="Malavazi I."/>
            <person name="Melin P."/>
            <person name="Meyer V."/>
            <person name="Mielnichuk N."/>
            <person name="Miskei M."/>
            <person name="Molnar A.P."/>
            <person name="Mule G."/>
            <person name="Ngan C.Y."/>
            <person name="Orejas M."/>
            <person name="Orosz E."/>
            <person name="Ouedraogo J.P."/>
            <person name="Overkamp K.M."/>
            <person name="Park H.-S."/>
            <person name="Perrone G."/>
            <person name="Piumi F."/>
            <person name="Punt P.J."/>
            <person name="Ram A.F."/>
            <person name="Ramon A."/>
            <person name="Rauscher S."/>
            <person name="Record E."/>
            <person name="Riano-Pachon D.M."/>
            <person name="Robert V."/>
            <person name="Roehrig J."/>
            <person name="Ruller R."/>
            <person name="Salamov A."/>
            <person name="Salih N.S."/>
            <person name="Samson R.A."/>
            <person name="Sandor E."/>
            <person name="Sanguinetti M."/>
            <person name="Schuetze T."/>
            <person name="Sepcic K."/>
            <person name="Shelest E."/>
            <person name="Sherlock G."/>
            <person name="Sophianopoulou V."/>
            <person name="Squina F.M."/>
            <person name="Sun H."/>
            <person name="Susca A."/>
            <person name="Todd R.B."/>
            <person name="Tsang A."/>
            <person name="Unkles S.E."/>
            <person name="van de Wiele N."/>
            <person name="van Rossen-Uffink D."/>
            <person name="Oliveira J.V."/>
            <person name="Vesth T.C."/>
            <person name="Visser J."/>
            <person name="Yu J.-H."/>
            <person name="Zhou M."/>
            <person name="Andersen M.R."/>
            <person name="Archer D.B."/>
            <person name="Baker S.E."/>
            <person name="Benoit I."/>
            <person name="Brakhage A.A."/>
            <person name="Braus G.H."/>
            <person name="Fischer R."/>
            <person name="Frisvad J.C."/>
            <person name="Goldman G.H."/>
            <person name="Houbraken J."/>
            <person name="Oakley B."/>
            <person name="Pocsi I."/>
            <person name="Scazzocchio C."/>
            <person name="Seiboth B."/>
            <person name="vanKuyk P.A."/>
            <person name="Wortman J."/>
            <person name="Dyer P.S."/>
            <person name="Grigoriev I.V."/>
        </authorList>
    </citation>
    <scope>NUCLEOTIDE SEQUENCE [LARGE SCALE GENOMIC DNA]</scope>
    <source>
        <strain evidence="7">ATCC 16872 / CBS 172.66 / WB 5094</strain>
    </source>
</reference>
<dbReference type="GO" id="GO:0016491">
    <property type="term" value="F:oxidoreductase activity"/>
    <property type="evidence" value="ECO:0007669"/>
    <property type="project" value="UniProtKB-KW"/>
</dbReference>
<dbReference type="AlphaFoldDB" id="A0A1L9WIJ1"/>
<keyword evidence="7" id="KW-1185">Reference proteome</keyword>
<dbReference type="PANTHER" id="PTHR42973:SF52">
    <property type="entry name" value="FAD BINDING DOMAIN PROTEIN (AFU_ORTHOLOGUE AFUA_2G00730)"/>
    <property type="match status" value="1"/>
</dbReference>
<keyword evidence="3" id="KW-0274">FAD</keyword>
<gene>
    <name evidence="6" type="ORF">ASPACDRAFT_47327</name>
</gene>